<feature type="domain" description="Putative zinc-finger" evidence="2">
    <location>
        <begin position="67"/>
        <end position="100"/>
    </location>
</feature>
<proteinExistence type="predicted"/>
<feature type="transmembrane region" description="Helical" evidence="1">
    <location>
        <begin position="32"/>
        <end position="53"/>
    </location>
</feature>
<dbReference type="InterPro" id="IPR027383">
    <property type="entry name" value="Znf_put"/>
</dbReference>
<evidence type="ECO:0000259" key="2">
    <source>
        <dbReference type="Pfam" id="PF13490"/>
    </source>
</evidence>
<dbReference type="STRING" id="314230.DSM3645_07555"/>
<accession>A3ZXT1</accession>
<evidence type="ECO:0000313" key="4">
    <source>
        <dbReference type="Proteomes" id="UP000004358"/>
    </source>
</evidence>
<organism evidence="3 4">
    <name type="scientific">Blastopirellula marina DSM 3645</name>
    <dbReference type="NCBI Taxonomy" id="314230"/>
    <lineage>
        <taxon>Bacteria</taxon>
        <taxon>Pseudomonadati</taxon>
        <taxon>Planctomycetota</taxon>
        <taxon>Planctomycetia</taxon>
        <taxon>Pirellulales</taxon>
        <taxon>Pirellulaceae</taxon>
        <taxon>Blastopirellula</taxon>
    </lineage>
</organism>
<sequence>MNEHDSESWRPCRTGEIAEVANNLVLLRRRRLALQTVGSLCSVFLVIGIVLWLGPANPLPVYAGITCSECRKQMPAYRSHTLSTSQIRMMDAHLKHCNGCKDRYDAQTREQSKCDNPADCDKGNCNLLENCKTTEGRQASNCMSWRCQVLTCKASEADKFSPCRGRGTSNLPDRDQQPL</sequence>
<dbReference type="AlphaFoldDB" id="A3ZXT1"/>
<keyword evidence="1" id="KW-0812">Transmembrane</keyword>
<dbReference type="EMBL" id="AANZ01000019">
    <property type="protein sequence ID" value="EAQ78630.1"/>
    <property type="molecule type" value="Genomic_DNA"/>
</dbReference>
<comment type="caution">
    <text evidence="3">The sequence shown here is derived from an EMBL/GenBank/DDBJ whole genome shotgun (WGS) entry which is preliminary data.</text>
</comment>
<keyword evidence="1" id="KW-1133">Transmembrane helix</keyword>
<dbReference type="RefSeq" id="WP_002655107.1">
    <property type="nucleotide sequence ID" value="NZ_CH672377.1"/>
</dbReference>
<name>A3ZXT1_9BACT</name>
<dbReference type="OrthoDB" id="282225at2"/>
<protein>
    <recommendedName>
        <fullName evidence="2">Putative zinc-finger domain-containing protein</fullName>
    </recommendedName>
</protein>
<evidence type="ECO:0000256" key="1">
    <source>
        <dbReference type="SAM" id="Phobius"/>
    </source>
</evidence>
<dbReference type="HOGENOM" id="CLU_1500737_0_0_0"/>
<dbReference type="Proteomes" id="UP000004358">
    <property type="component" value="Unassembled WGS sequence"/>
</dbReference>
<keyword evidence="1" id="KW-0472">Membrane</keyword>
<evidence type="ECO:0000313" key="3">
    <source>
        <dbReference type="EMBL" id="EAQ78630.1"/>
    </source>
</evidence>
<reference evidence="3 4" key="1">
    <citation type="submission" date="2006-02" db="EMBL/GenBank/DDBJ databases">
        <authorList>
            <person name="Amann R."/>
            <person name="Ferriera S."/>
            <person name="Johnson J."/>
            <person name="Kravitz S."/>
            <person name="Halpern A."/>
            <person name="Remington K."/>
            <person name="Beeson K."/>
            <person name="Tran B."/>
            <person name="Rogers Y.-H."/>
            <person name="Friedman R."/>
            <person name="Venter J.C."/>
        </authorList>
    </citation>
    <scope>NUCLEOTIDE SEQUENCE [LARGE SCALE GENOMIC DNA]</scope>
    <source>
        <strain evidence="3 4">DSM 3645</strain>
    </source>
</reference>
<gene>
    <name evidence="3" type="ORF">DSM3645_07555</name>
</gene>
<dbReference type="Pfam" id="PF13490">
    <property type="entry name" value="zf-HC2"/>
    <property type="match status" value="1"/>
</dbReference>